<dbReference type="EMBL" id="WSFO01000009">
    <property type="protein sequence ID" value="KAE9628491.1"/>
    <property type="molecule type" value="Genomic_DNA"/>
</dbReference>
<name>A0A6A4RDW5_9RHOB</name>
<dbReference type="RefSeq" id="WP_158980234.1">
    <property type="nucleotide sequence ID" value="NZ_WSFO01000009.1"/>
</dbReference>
<comment type="caution">
    <text evidence="1">The sequence shown here is derived from an EMBL/GenBank/DDBJ whole genome shotgun (WGS) entry which is preliminary data.</text>
</comment>
<organism evidence="1 2">
    <name type="scientific">Parasedimentitalea maritima</name>
    <dbReference type="NCBI Taxonomy" id="2578117"/>
    <lineage>
        <taxon>Bacteria</taxon>
        <taxon>Pseudomonadati</taxon>
        <taxon>Pseudomonadota</taxon>
        <taxon>Alphaproteobacteria</taxon>
        <taxon>Rhodobacterales</taxon>
        <taxon>Paracoccaceae</taxon>
        <taxon>Parasedimentitalea</taxon>
    </lineage>
</organism>
<sequence length="225" mass="25446">MIRALIVCFVSLGSPLVAQRIHLSPVDQAEKDPTLSIFRTQLLTDIIARDTEAVVAASCNQIYLSHGGNGGHDEFRYNLTLPEESLSEEYRPQADSLREAYWQNLQKTLQQPGYFADSSEFWMPFHWQIDLPVEIGIFEAYFVNGRGVALRQSSESKAKILEQITHEVVTITKFDENAPYQHVTLGDGRTGYMHRDYLWPIVGYRASLTKAANGDWQLCSFVAGD</sequence>
<evidence type="ECO:0000313" key="2">
    <source>
        <dbReference type="Proteomes" id="UP000441586"/>
    </source>
</evidence>
<dbReference type="Proteomes" id="UP000441586">
    <property type="component" value="Unassembled WGS sequence"/>
</dbReference>
<reference evidence="1 2" key="1">
    <citation type="submission" date="2019-12" db="EMBL/GenBank/DDBJ databases">
        <authorList>
            <person name="Zhang Y.-J."/>
        </authorList>
    </citation>
    <scope>NUCLEOTIDE SEQUENCE [LARGE SCALE GENOMIC DNA]</scope>
    <source>
        <strain evidence="1 2">H18S-6</strain>
    </source>
</reference>
<dbReference type="AlphaFoldDB" id="A0A6A4RDW5"/>
<protein>
    <submittedName>
        <fullName evidence="1">SH3 domain-containing protein</fullName>
    </submittedName>
</protein>
<evidence type="ECO:0000313" key="1">
    <source>
        <dbReference type="EMBL" id="KAE9628491.1"/>
    </source>
</evidence>
<proteinExistence type="predicted"/>
<gene>
    <name evidence="1" type="ORF">GP644_15020</name>
</gene>
<accession>A0A6A4RDW5</accession>